<dbReference type="InterPro" id="IPR010788">
    <property type="entry name" value="VDE_dom"/>
</dbReference>
<accession>A0ABP0FXU2</accession>
<dbReference type="PANTHER" id="PTHR33970:SF1">
    <property type="entry name" value="VIOLAXANTHIN DE-EPOXIDASE, CHLOROPLASTIC"/>
    <property type="match status" value="1"/>
</dbReference>
<dbReference type="SUPFAM" id="SSF50814">
    <property type="entry name" value="Lipocalins"/>
    <property type="match status" value="1"/>
</dbReference>
<feature type="domain" description="VDE lipocalin" evidence="2">
    <location>
        <begin position="41"/>
        <end position="278"/>
    </location>
</feature>
<keyword evidence="1" id="KW-0732">Signal</keyword>
<protein>
    <recommendedName>
        <fullName evidence="2">VDE lipocalin domain-containing protein</fullName>
    </recommendedName>
</protein>
<dbReference type="InterPro" id="IPR012674">
    <property type="entry name" value="Calycin"/>
</dbReference>
<dbReference type="PANTHER" id="PTHR33970">
    <property type="entry name" value="VIOLAXANTHIN DE-EPOXIDASE, CHLOROPLASTIC-RELATED"/>
    <property type="match status" value="1"/>
</dbReference>
<reference evidence="3 4" key="1">
    <citation type="submission" date="2024-02" db="EMBL/GenBank/DDBJ databases">
        <authorList>
            <person name="Daric V."/>
            <person name="Darras S."/>
        </authorList>
    </citation>
    <scope>NUCLEOTIDE SEQUENCE [LARGE SCALE GENOMIC DNA]</scope>
</reference>
<gene>
    <name evidence="3" type="ORF">CVLEPA_LOCUS15121</name>
</gene>
<sequence length="284" mass="31396">MVILRVISIAIMAALFDHVHASSEKFLLTALMESHPGSSDITCLFEHCTNELGACMADMDCMRASLCVAPCKDQSCIMHCMINYGNDILDDFLNCASTEHACIIMPSQDPPVQCSIPDQTDSTFQFKSLTGEWNVLLGLNPTYDCFPCQVTSFGAVNQDGSIDAVMSYQAMTDKGVMKKLQQESTLVPDGDDPSLIHLSSYDYGSTLEDDWLIIDHEENKFTLVYYCGKMPTGGGDYWFYEGGVLYSKTKSLNQLDYDRISQSATNAGLNLKEWCPVDHGNCLA</sequence>
<keyword evidence="4" id="KW-1185">Reference proteome</keyword>
<dbReference type="Gene3D" id="2.40.128.20">
    <property type="match status" value="1"/>
</dbReference>
<dbReference type="InterPro" id="IPR044682">
    <property type="entry name" value="VDE"/>
</dbReference>
<feature type="signal peptide" evidence="1">
    <location>
        <begin position="1"/>
        <end position="21"/>
    </location>
</feature>
<organism evidence="3 4">
    <name type="scientific">Clavelina lepadiformis</name>
    <name type="common">Light-bulb sea squirt</name>
    <name type="synonym">Ascidia lepadiformis</name>
    <dbReference type="NCBI Taxonomy" id="159417"/>
    <lineage>
        <taxon>Eukaryota</taxon>
        <taxon>Metazoa</taxon>
        <taxon>Chordata</taxon>
        <taxon>Tunicata</taxon>
        <taxon>Ascidiacea</taxon>
        <taxon>Aplousobranchia</taxon>
        <taxon>Clavelinidae</taxon>
        <taxon>Clavelina</taxon>
    </lineage>
</organism>
<evidence type="ECO:0000313" key="4">
    <source>
        <dbReference type="Proteomes" id="UP001642483"/>
    </source>
</evidence>
<name>A0ABP0FXU2_CLALP</name>
<dbReference type="Proteomes" id="UP001642483">
    <property type="component" value="Unassembled WGS sequence"/>
</dbReference>
<evidence type="ECO:0000256" key="1">
    <source>
        <dbReference type="SAM" id="SignalP"/>
    </source>
</evidence>
<evidence type="ECO:0000313" key="3">
    <source>
        <dbReference type="EMBL" id="CAK8684118.1"/>
    </source>
</evidence>
<feature type="chain" id="PRO_5046334465" description="VDE lipocalin domain-containing protein" evidence="1">
    <location>
        <begin position="22"/>
        <end position="284"/>
    </location>
</feature>
<dbReference type="EMBL" id="CAWYQH010000097">
    <property type="protein sequence ID" value="CAK8684118.1"/>
    <property type="molecule type" value="Genomic_DNA"/>
</dbReference>
<evidence type="ECO:0000259" key="2">
    <source>
        <dbReference type="Pfam" id="PF07137"/>
    </source>
</evidence>
<proteinExistence type="predicted"/>
<dbReference type="Pfam" id="PF07137">
    <property type="entry name" value="VDE"/>
    <property type="match status" value="1"/>
</dbReference>
<comment type="caution">
    <text evidence="3">The sequence shown here is derived from an EMBL/GenBank/DDBJ whole genome shotgun (WGS) entry which is preliminary data.</text>
</comment>